<evidence type="ECO:0000313" key="2">
    <source>
        <dbReference type="Proteomes" id="UP001218188"/>
    </source>
</evidence>
<dbReference type="Proteomes" id="UP001218188">
    <property type="component" value="Unassembled WGS sequence"/>
</dbReference>
<dbReference type="AlphaFoldDB" id="A0AAD6SBZ7"/>
<dbReference type="EMBL" id="JARJCM010000160">
    <property type="protein sequence ID" value="KAJ7025051.1"/>
    <property type="molecule type" value="Genomic_DNA"/>
</dbReference>
<name>A0AAD6SBZ7_9AGAR</name>
<sequence>QHSAVKYLQPFTPDIHYRVAPRLHCYLQTTKDSLLHHNAFLRNNFVSGAFPASEIFLGSSESPPRLDDLNMPWGWRALTALGTYNPRWSGKLILWEEKKVINFPPGATFPYPGTFIRHSFTELHAGETQYAFSQYAQAGLFCYVGNGY</sequence>
<protein>
    <submittedName>
        <fullName evidence="1">Uncharacterized protein</fullName>
    </submittedName>
</protein>
<accession>A0AAD6SBZ7</accession>
<comment type="caution">
    <text evidence="1">The sequence shown here is derived from an EMBL/GenBank/DDBJ whole genome shotgun (WGS) entry which is preliminary data.</text>
</comment>
<gene>
    <name evidence="1" type="ORF">C8F04DRAFT_888207</name>
</gene>
<reference evidence="1" key="1">
    <citation type="submission" date="2023-03" db="EMBL/GenBank/DDBJ databases">
        <title>Massive genome expansion in bonnet fungi (Mycena s.s.) driven by repeated elements and novel gene families across ecological guilds.</title>
        <authorList>
            <consortium name="Lawrence Berkeley National Laboratory"/>
            <person name="Harder C.B."/>
            <person name="Miyauchi S."/>
            <person name="Viragh M."/>
            <person name="Kuo A."/>
            <person name="Thoen E."/>
            <person name="Andreopoulos B."/>
            <person name="Lu D."/>
            <person name="Skrede I."/>
            <person name="Drula E."/>
            <person name="Henrissat B."/>
            <person name="Morin E."/>
            <person name="Kohler A."/>
            <person name="Barry K."/>
            <person name="LaButti K."/>
            <person name="Morin E."/>
            <person name="Salamov A."/>
            <person name="Lipzen A."/>
            <person name="Mereny Z."/>
            <person name="Hegedus B."/>
            <person name="Baldrian P."/>
            <person name="Stursova M."/>
            <person name="Weitz H."/>
            <person name="Taylor A."/>
            <person name="Grigoriev I.V."/>
            <person name="Nagy L.G."/>
            <person name="Martin F."/>
            <person name="Kauserud H."/>
        </authorList>
    </citation>
    <scope>NUCLEOTIDE SEQUENCE</scope>
    <source>
        <strain evidence="1">CBHHK200</strain>
    </source>
</reference>
<organism evidence="1 2">
    <name type="scientific">Mycena alexandri</name>
    <dbReference type="NCBI Taxonomy" id="1745969"/>
    <lineage>
        <taxon>Eukaryota</taxon>
        <taxon>Fungi</taxon>
        <taxon>Dikarya</taxon>
        <taxon>Basidiomycota</taxon>
        <taxon>Agaricomycotina</taxon>
        <taxon>Agaricomycetes</taxon>
        <taxon>Agaricomycetidae</taxon>
        <taxon>Agaricales</taxon>
        <taxon>Marasmiineae</taxon>
        <taxon>Mycenaceae</taxon>
        <taxon>Mycena</taxon>
    </lineage>
</organism>
<proteinExistence type="predicted"/>
<feature type="non-terminal residue" evidence="1">
    <location>
        <position position="1"/>
    </location>
</feature>
<evidence type="ECO:0000313" key="1">
    <source>
        <dbReference type="EMBL" id="KAJ7025051.1"/>
    </source>
</evidence>
<keyword evidence="2" id="KW-1185">Reference proteome</keyword>
<feature type="non-terminal residue" evidence="1">
    <location>
        <position position="148"/>
    </location>
</feature>